<dbReference type="RefSeq" id="XP_069200674.1">
    <property type="nucleotide sequence ID" value="XM_069342864.1"/>
</dbReference>
<proteinExistence type="predicted"/>
<evidence type="ECO:0000313" key="3">
    <source>
        <dbReference type="Proteomes" id="UP001562354"/>
    </source>
</evidence>
<sequence>MSTKTQEEMERESNLVHTVDGNNVSLGDPEQKGLLSFIGDPAGKALNKGLSPVGSVVGGLAQPFGSGESNTDKLKGNKSRREESARQEREADEAIGGKAQTGQNPLGL</sequence>
<feature type="compositionally biased region" description="Basic and acidic residues" evidence="1">
    <location>
        <begin position="1"/>
        <end position="14"/>
    </location>
</feature>
<reference evidence="2 3" key="1">
    <citation type="submission" date="2024-07" db="EMBL/GenBank/DDBJ databases">
        <title>Draft sequence of the Neodothiora populina.</title>
        <authorList>
            <person name="Drown D.D."/>
            <person name="Schuette U.S."/>
            <person name="Buechlein A.B."/>
            <person name="Rusch D.R."/>
            <person name="Winton L.W."/>
            <person name="Adams G.A."/>
        </authorList>
    </citation>
    <scope>NUCLEOTIDE SEQUENCE [LARGE SCALE GENOMIC DNA]</scope>
    <source>
        <strain evidence="2 3">CPC 39397</strain>
    </source>
</reference>
<gene>
    <name evidence="2" type="ORF">AAFC00_003399</name>
</gene>
<name>A0ABR3PEG5_9PEZI</name>
<dbReference type="GeneID" id="95977100"/>
<feature type="region of interest" description="Disordered" evidence="1">
    <location>
        <begin position="55"/>
        <end position="108"/>
    </location>
</feature>
<accession>A0ABR3PEG5</accession>
<keyword evidence="3" id="KW-1185">Reference proteome</keyword>
<organism evidence="2 3">
    <name type="scientific">Neodothiora populina</name>
    <dbReference type="NCBI Taxonomy" id="2781224"/>
    <lineage>
        <taxon>Eukaryota</taxon>
        <taxon>Fungi</taxon>
        <taxon>Dikarya</taxon>
        <taxon>Ascomycota</taxon>
        <taxon>Pezizomycotina</taxon>
        <taxon>Dothideomycetes</taxon>
        <taxon>Dothideomycetidae</taxon>
        <taxon>Dothideales</taxon>
        <taxon>Dothioraceae</taxon>
        <taxon>Neodothiora</taxon>
    </lineage>
</organism>
<evidence type="ECO:0000256" key="1">
    <source>
        <dbReference type="SAM" id="MobiDB-lite"/>
    </source>
</evidence>
<dbReference type="EMBL" id="JBFMKM010000008">
    <property type="protein sequence ID" value="KAL1304399.1"/>
    <property type="molecule type" value="Genomic_DNA"/>
</dbReference>
<feature type="region of interest" description="Disordered" evidence="1">
    <location>
        <begin position="1"/>
        <end position="27"/>
    </location>
</feature>
<evidence type="ECO:0000313" key="2">
    <source>
        <dbReference type="EMBL" id="KAL1304399.1"/>
    </source>
</evidence>
<protein>
    <submittedName>
        <fullName evidence="2">Uncharacterized protein</fullName>
    </submittedName>
</protein>
<comment type="caution">
    <text evidence="2">The sequence shown here is derived from an EMBL/GenBank/DDBJ whole genome shotgun (WGS) entry which is preliminary data.</text>
</comment>
<dbReference type="Proteomes" id="UP001562354">
    <property type="component" value="Unassembled WGS sequence"/>
</dbReference>
<feature type="compositionally biased region" description="Basic and acidic residues" evidence="1">
    <location>
        <begin position="70"/>
        <end position="89"/>
    </location>
</feature>